<evidence type="ECO:0000256" key="1">
    <source>
        <dbReference type="SAM" id="MobiDB-lite"/>
    </source>
</evidence>
<name>A0ABD3B5T8_9GENT</name>
<reference evidence="2 3" key="1">
    <citation type="submission" date="2024-11" db="EMBL/GenBank/DDBJ databases">
        <title>A near-complete genome assembly of Cinchona calisaya.</title>
        <authorList>
            <person name="Lian D.C."/>
            <person name="Zhao X.W."/>
            <person name="Wei L."/>
        </authorList>
    </citation>
    <scope>NUCLEOTIDE SEQUENCE [LARGE SCALE GENOMIC DNA]</scope>
    <source>
        <tissue evidence="2">Nenye</tissue>
    </source>
</reference>
<protein>
    <submittedName>
        <fullName evidence="2">Uncharacterized protein</fullName>
    </submittedName>
</protein>
<dbReference type="AlphaFoldDB" id="A0ABD3B5T8"/>
<evidence type="ECO:0000313" key="2">
    <source>
        <dbReference type="EMBL" id="KAL3538608.1"/>
    </source>
</evidence>
<comment type="caution">
    <text evidence="2">The sequence shown here is derived from an EMBL/GenBank/DDBJ whole genome shotgun (WGS) entry which is preliminary data.</text>
</comment>
<sequence>FPTPHYAKLNDSSKQSFGKPKDSLKSISPTVVEAKVDSRDTRIASPALDDWSPPDDDIEVKLPYSSSNEKKIPSKEDINAHIKAVLYGYRERKRLPFFMEVYNPNSDNNILDEDSM</sequence>
<proteinExistence type="predicted"/>
<feature type="region of interest" description="Disordered" evidence="1">
    <location>
        <begin position="1"/>
        <end position="29"/>
    </location>
</feature>
<accession>A0ABD3B5T8</accession>
<organism evidence="2 3">
    <name type="scientific">Cinchona calisaya</name>
    <dbReference type="NCBI Taxonomy" id="153742"/>
    <lineage>
        <taxon>Eukaryota</taxon>
        <taxon>Viridiplantae</taxon>
        <taxon>Streptophyta</taxon>
        <taxon>Embryophyta</taxon>
        <taxon>Tracheophyta</taxon>
        <taxon>Spermatophyta</taxon>
        <taxon>Magnoliopsida</taxon>
        <taxon>eudicotyledons</taxon>
        <taxon>Gunneridae</taxon>
        <taxon>Pentapetalae</taxon>
        <taxon>asterids</taxon>
        <taxon>lamiids</taxon>
        <taxon>Gentianales</taxon>
        <taxon>Rubiaceae</taxon>
        <taxon>Cinchonoideae</taxon>
        <taxon>Cinchoneae</taxon>
        <taxon>Cinchona</taxon>
    </lineage>
</organism>
<dbReference type="EMBL" id="JBJUIK010000001">
    <property type="protein sequence ID" value="KAL3538608.1"/>
    <property type="molecule type" value="Genomic_DNA"/>
</dbReference>
<feature type="non-terminal residue" evidence="2">
    <location>
        <position position="1"/>
    </location>
</feature>
<gene>
    <name evidence="2" type="ORF">ACH5RR_001974</name>
</gene>
<keyword evidence="3" id="KW-1185">Reference proteome</keyword>
<evidence type="ECO:0000313" key="3">
    <source>
        <dbReference type="Proteomes" id="UP001630127"/>
    </source>
</evidence>
<dbReference type="Proteomes" id="UP001630127">
    <property type="component" value="Unassembled WGS sequence"/>
</dbReference>